<evidence type="ECO:0000313" key="4">
    <source>
        <dbReference type="EMBL" id="OLP51118.1"/>
    </source>
</evidence>
<proteinExistence type="predicted"/>
<keyword evidence="1" id="KW-0472">Membrane</keyword>
<feature type="transmembrane region" description="Helical" evidence="1">
    <location>
        <begin position="73"/>
        <end position="92"/>
    </location>
</feature>
<keyword evidence="2" id="KW-0732">Signal</keyword>
<organism evidence="4 5">
    <name type="scientific">Allorhizobium taibaishanense</name>
    <dbReference type="NCBI Taxonomy" id="887144"/>
    <lineage>
        <taxon>Bacteria</taxon>
        <taxon>Pseudomonadati</taxon>
        <taxon>Pseudomonadota</taxon>
        <taxon>Alphaproteobacteria</taxon>
        <taxon>Hyphomicrobiales</taxon>
        <taxon>Rhizobiaceae</taxon>
        <taxon>Rhizobium/Agrobacterium group</taxon>
        <taxon>Allorhizobium</taxon>
    </lineage>
</organism>
<protein>
    <submittedName>
        <fullName evidence="4">Uncharacterized protein</fullName>
    </submittedName>
</protein>
<feature type="chain" id="PRO_5044564415" evidence="2">
    <location>
        <begin position="25"/>
        <end position="105"/>
    </location>
</feature>
<keyword evidence="1" id="KW-0812">Transmembrane</keyword>
<dbReference type="OrthoDB" id="8421292at2"/>
<dbReference type="EMBL" id="MKIN01000020">
    <property type="protein sequence ID" value="OLP51118.1"/>
    <property type="molecule type" value="Genomic_DNA"/>
</dbReference>
<reference evidence="3 6" key="2">
    <citation type="submission" date="2020-08" db="EMBL/GenBank/DDBJ databases">
        <title>Genomic Encyclopedia of Type Strains, Phase IV (KMG-IV): sequencing the most valuable type-strain genomes for metagenomic binning, comparative biology and taxonomic classification.</title>
        <authorList>
            <person name="Goeker M."/>
        </authorList>
    </citation>
    <scope>NUCLEOTIDE SEQUENCE [LARGE SCALE GENOMIC DNA]</scope>
    <source>
        <strain evidence="3 6">DSM 100021</strain>
    </source>
</reference>
<evidence type="ECO:0000313" key="6">
    <source>
        <dbReference type="Proteomes" id="UP000544107"/>
    </source>
</evidence>
<comment type="caution">
    <text evidence="4">The sequence shown here is derived from an EMBL/GenBank/DDBJ whole genome shotgun (WGS) entry which is preliminary data.</text>
</comment>
<dbReference type="RefSeq" id="WP_075613821.1">
    <property type="nucleotide sequence ID" value="NZ_JACIED010000005.1"/>
</dbReference>
<name>A0A1Q9A970_9HYPH</name>
<evidence type="ECO:0000313" key="3">
    <source>
        <dbReference type="EMBL" id="MBB4009632.1"/>
    </source>
</evidence>
<sequence>MRFLLRLFSFLALVLAVIAGTTDAIESVALSDVVTTPFGSLWADVGPASLALVKQALTTHIGDNGLQLADDLLLRQPAFAVFLVIALLLWIAGYKRRAAAGRFAA</sequence>
<dbReference type="EMBL" id="JACIED010000005">
    <property type="protein sequence ID" value="MBB4009632.1"/>
    <property type="molecule type" value="Genomic_DNA"/>
</dbReference>
<evidence type="ECO:0000256" key="2">
    <source>
        <dbReference type="SAM" id="SignalP"/>
    </source>
</evidence>
<gene>
    <name evidence="4" type="ORF">BJF91_06300</name>
    <name evidence="3" type="ORF">GGQ71_003920</name>
</gene>
<evidence type="ECO:0000313" key="5">
    <source>
        <dbReference type="Proteomes" id="UP000185598"/>
    </source>
</evidence>
<keyword evidence="1" id="KW-1133">Transmembrane helix</keyword>
<evidence type="ECO:0000256" key="1">
    <source>
        <dbReference type="SAM" id="Phobius"/>
    </source>
</evidence>
<reference evidence="4 5" key="1">
    <citation type="submission" date="2016-09" db="EMBL/GenBank/DDBJ databases">
        <title>Rhizobium oryziradicis sp. nov., isolated from the root of rice.</title>
        <authorList>
            <person name="Zhao J."/>
            <person name="Zhang X."/>
        </authorList>
    </citation>
    <scope>NUCLEOTIDE SEQUENCE [LARGE SCALE GENOMIC DNA]</scope>
    <source>
        <strain evidence="4 5">14971</strain>
    </source>
</reference>
<accession>A0A1Q9A970</accession>
<keyword evidence="5" id="KW-1185">Reference proteome</keyword>
<dbReference type="Proteomes" id="UP000185598">
    <property type="component" value="Unassembled WGS sequence"/>
</dbReference>
<dbReference type="AlphaFoldDB" id="A0A1Q9A970"/>
<feature type="signal peptide" evidence="2">
    <location>
        <begin position="1"/>
        <end position="24"/>
    </location>
</feature>
<dbReference type="Proteomes" id="UP000544107">
    <property type="component" value="Unassembled WGS sequence"/>
</dbReference>